<protein>
    <submittedName>
        <fullName evidence="2">Uncharacterized protein</fullName>
    </submittedName>
</protein>
<dbReference type="EMBL" id="LMWI01000001">
    <property type="protein sequence ID" value="KUJ48138.1"/>
    <property type="molecule type" value="Genomic_DNA"/>
</dbReference>
<keyword evidence="1" id="KW-0472">Membrane</keyword>
<dbReference type="Proteomes" id="UP000053246">
    <property type="component" value="Unassembled WGS sequence"/>
</dbReference>
<accession>A0A9X0LFC8</accession>
<feature type="transmembrane region" description="Helical" evidence="1">
    <location>
        <begin position="55"/>
        <end position="81"/>
    </location>
</feature>
<dbReference type="AlphaFoldDB" id="A0A9X0LFC8"/>
<organism evidence="2 3">
    <name type="scientific">Micromonospora maris</name>
    <dbReference type="NCBI Taxonomy" id="1003110"/>
    <lineage>
        <taxon>Bacteria</taxon>
        <taxon>Bacillati</taxon>
        <taxon>Actinomycetota</taxon>
        <taxon>Actinomycetes</taxon>
        <taxon>Micromonosporales</taxon>
        <taxon>Micromonosporaceae</taxon>
        <taxon>Micromonospora</taxon>
    </lineage>
</organism>
<sequence>MVGRILAFDLGHAALAVAAPFAAVAMLVMLGPLPRRASAARAAHRSPPGAAPPTAPAPLLLALVAAVTALAGLVGAVTVLLA</sequence>
<name>A0A9X0LFC8_9ACTN</name>
<keyword evidence="1" id="KW-1133">Transmembrane helix</keyword>
<gene>
    <name evidence="2" type="ORF">ADL17_03410</name>
</gene>
<evidence type="ECO:0000313" key="2">
    <source>
        <dbReference type="EMBL" id="KUJ48138.1"/>
    </source>
</evidence>
<comment type="caution">
    <text evidence="2">The sequence shown here is derived from an EMBL/GenBank/DDBJ whole genome shotgun (WGS) entry which is preliminary data.</text>
</comment>
<reference evidence="2 3" key="1">
    <citation type="submission" date="2015-10" db="EMBL/GenBank/DDBJ databases">
        <authorList>
            <person name="Ju K.-S."/>
            <person name="Doroghazi J.R."/>
            <person name="Metcalf W.W."/>
        </authorList>
    </citation>
    <scope>NUCLEOTIDE SEQUENCE [LARGE SCALE GENOMIC DNA]</scope>
    <source>
        <strain evidence="2 3">NRRL B-24793</strain>
    </source>
</reference>
<keyword evidence="3" id="KW-1185">Reference proteome</keyword>
<proteinExistence type="predicted"/>
<keyword evidence="1" id="KW-0812">Transmembrane</keyword>
<evidence type="ECO:0000313" key="3">
    <source>
        <dbReference type="Proteomes" id="UP000053246"/>
    </source>
</evidence>
<evidence type="ECO:0000256" key="1">
    <source>
        <dbReference type="SAM" id="Phobius"/>
    </source>
</evidence>